<feature type="domain" description="CobQ/CobB/MinD/ParA nucleotide binding" evidence="1">
    <location>
        <begin position="5"/>
        <end position="202"/>
    </location>
</feature>
<proteinExistence type="predicted"/>
<dbReference type="Proteomes" id="UP000004550">
    <property type="component" value="Chromosome"/>
</dbReference>
<evidence type="ECO:0000259" key="1">
    <source>
        <dbReference type="Pfam" id="PF01656"/>
    </source>
</evidence>
<dbReference type="Pfam" id="PF01656">
    <property type="entry name" value="CbiA"/>
    <property type="match status" value="1"/>
</dbReference>
<name>A0A1L5BQ27_SPHIB</name>
<sequence>MAVVLVQSPKGGTGATFLAAQLALHLAGKGYEVNALDCTFQDSLKMHFGFMPAQAVPEWGAAGGEPLVAFGVSVMQGHGQSRSAAFAARADREYERMFDPGHIWVVDVASEDRRLLELLMPRCALHICPLLPTAASLATLNRLSETAPAMKLDRTVFVLNQLDDRQKLSRHSHSFVRDLFGDQLLATIRRDEAVNEALARFELIGKYAPTSAALQDLRLFADAVEERIGLRPAPEDASIQVTGDA</sequence>
<dbReference type="PANTHER" id="PTHR13696:SF99">
    <property type="entry name" value="COBYRINIC ACID AC-DIAMIDE SYNTHASE"/>
    <property type="match status" value="1"/>
</dbReference>
<dbReference type="InterPro" id="IPR050678">
    <property type="entry name" value="DNA_Partitioning_ATPase"/>
</dbReference>
<evidence type="ECO:0000313" key="3">
    <source>
        <dbReference type="Proteomes" id="UP000004550"/>
    </source>
</evidence>
<accession>A0A1L5BQ27</accession>
<evidence type="ECO:0000313" key="2">
    <source>
        <dbReference type="EMBL" id="APL95005.1"/>
    </source>
</evidence>
<dbReference type="PANTHER" id="PTHR13696">
    <property type="entry name" value="P-LOOP CONTAINING NUCLEOSIDE TRIPHOSPHATE HYDROLASE"/>
    <property type="match status" value="1"/>
</dbReference>
<dbReference type="AlphaFoldDB" id="A0A1L5BQ27"/>
<dbReference type="InterPro" id="IPR002586">
    <property type="entry name" value="CobQ/CobB/MinD/ParA_Nub-bd_dom"/>
</dbReference>
<dbReference type="KEGG" id="sinb:SIDU_11065"/>
<protein>
    <submittedName>
        <fullName evidence="2">ATPase</fullName>
    </submittedName>
</protein>
<dbReference type="RefSeq" id="WP_007686414.1">
    <property type="nucleotide sequence ID" value="NZ_CP013070.1"/>
</dbReference>
<dbReference type="InterPro" id="IPR027417">
    <property type="entry name" value="P-loop_NTPase"/>
</dbReference>
<dbReference type="Gene3D" id="3.40.50.300">
    <property type="entry name" value="P-loop containing nucleotide triphosphate hydrolases"/>
    <property type="match status" value="1"/>
</dbReference>
<dbReference type="SUPFAM" id="SSF52540">
    <property type="entry name" value="P-loop containing nucleoside triphosphate hydrolases"/>
    <property type="match status" value="1"/>
</dbReference>
<organism evidence="2 3">
    <name type="scientific">Sphingobium indicum (strain DSM 16412 / CCM 7286 / MTCC 6364 / B90A)</name>
    <dbReference type="NCBI Taxonomy" id="861109"/>
    <lineage>
        <taxon>Bacteria</taxon>
        <taxon>Pseudomonadati</taxon>
        <taxon>Pseudomonadota</taxon>
        <taxon>Alphaproteobacteria</taxon>
        <taxon>Sphingomonadales</taxon>
        <taxon>Sphingomonadaceae</taxon>
        <taxon>Sphingobium</taxon>
    </lineage>
</organism>
<dbReference type="EMBL" id="CP013070">
    <property type="protein sequence ID" value="APL95005.1"/>
    <property type="molecule type" value="Genomic_DNA"/>
</dbReference>
<reference evidence="2 3" key="1">
    <citation type="journal article" date="2012" name="J. Bacteriol.">
        <title>Genome sequence of Sphingobium indicum B90A, a hexachlorocyclohexane-degrading bacterium.</title>
        <authorList>
            <person name="Anand S."/>
            <person name="Sangwan N."/>
            <person name="Lata P."/>
            <person name="Kaur J."/>
            <person name="Dua A."/>
            <person name="Singh A.K."/>
            <person name="Verma M."/>
            <person name="Kaur J."/>
            <person name="Khurana J.P."/>
            <person name="Khurana P."/>
            <person name="Mathur S."/>
            <person name="Lal R."/>
        </authorList>
    </citation>
    <scope>NUCLEOTIDE SEQUENCE [LARGE SCALE GENOMIC DNA]</scope>
    <source>
        <strain evidence="3">DSM 16412 / CCM 7286 / MTCC 6364 / B90A</strain>
    </source>
</reference>
<gene>
    <name evidence="2" type="ORF">SIDU_11065</name>
</gene>